<dbReference type="AlphaFoldDB" id="A0A7J3Z8V5"/>
<dbReference type="GO" id="GO:0004017">
    <property type="term" value="F:AMP kinase activity"/>
    <property type="evidence" value="ECO:0007669"/>
    <property type="project" value="UniProtKB-UniRule"/>
</dbReference>
<feature type="region of interest" description="LID" evidence="7">
    <location>
        <begin position="119"/>
        <end position="129"/>
    </location>
</feature>
<dbReference type="Pfam" id="PF13238">
    <property type="entry name" value="AAA_18"/>
    <property type="match status" value="1"/>
</dbReference>
<keyword evidence="5 7" id="KW-0418">Kinase</keyword>
<evidence type="ECO:0000256" key="1">
    <source>
        <dbReference type="ARBA" id="ARBA00022517"/>
    </source>
</evidence>
<keyword evidence="6 7" id="KW-0067">ATP-binding</keyword>
<feature type="binding site" evidence="7">
    <location>
        <position position="27"/>
    </location>
    <ligand>
        <name>ATP</name>
        <dbReference type="ChEBI" id="CHEBI:30616"/>
    </ligand>
</feature>
<keyword evidence="3 7" id="KW-0808">Transferase</keyword>
<comment type="catalytic activity">
    <reaction evidence="7">
        <text>ATP + H2O = ADP + phosphate + H(+)</text>
        <dbReference type="Rhea" id="RHEA:13065"/>
        <dbReference type="ChEBI" id="CHEBI:15377"/>
        <dbReference type="ChEBI" id="CHEBI:15378"/>
        <dbReference type="ChEBI" id="CHEBI:30616"/>
        <dbReference type="ChEBI" id="CHEBI:43474"/>
        <dbReference type="ChEBI" id="CHEBI:456216"/>
    </reaction>
</comment>
<comment type="caution">
    <text evidence="7">Lacks conserved residue(s) required for the propagation of feature annotation.</text>
</comment>
<keyword evidence="1 7" id="KW-0690">Ribosome biogenesis</keyword>
<evidence type="ECO:0000256" key="6">
    <source>
        <dbReference type="ARBA" id="ARBA00022840"/>
    </source>
</evidence>
<name>A0A7J3Z8V5_9CREN</name>
<dbReference type="HAMAP" id="MF_00039">
    <property type="entry name" value="Adenylate_kinase_AK6"/>
    <property type="match status" value="1"/>
</dbReference>
<comment type="subunit">
    <text evidence="7">Interacts with uS11. Not a structural component of 40S pre-ribosomes, but transiently interacts with them by binding to uS11.</text>
</comment>
<feature type="binding site" evidence="7">
    <location>
        <position position="160"/>
    </location>
    <ligand>
        <name>ATP</name>
        <dbReference type="ChEBI" id="CHEBI:30616"/>
    </ligand>
</feature>
<dbReference type="SUPFAM" id="SSF52540">
    <property type="entry name" value="P-loop containing nucleoside triphosphate hydrolases"/>
    <property type="match status" value="1"/>
</dbReference>
<evidence type="ECO:0000256" key="2">
    <source>
        <dbReference type="ARBA" id="ARBA00022552"/>
    </source>
</evidence>
<comment type="similarity">
    <text evidence="7">Belongs to the adenylate kinase family. AK6 subfamily.</text>
</comment>
<comment type="caution">
    <text evidence="8">The sequence shown here is derived from an EMBL/GenBank/DDBJ whole genome shotgun (WGS) entry which is preliminary data.</text>
</comment>
<evidence type="ECO:0000313" key="8">
    <source>
        <dbReference type="EMBL" id="HHQ51186.1"/>
    </source>
</evidence>
<comment type="catalytic activity">
    <reaction evidence="7">
        <text>AMP + ATP = 2 ADP</text>
        <dbReference type="Rhea" id="RHEA:12973"/>
        <dbReference type="ChEBI" id="CHEBI:30616"/>
        <dbReference type="ChEBI" id="CHEBI:456215"/>
        <dbReference type="ChEBI" id="CHEBI:456216"/>
        <dbReference type="EC" id="2.7.4.3"/>
    </reaction>
</comment>
<protein>
    <recommendedName>
        <fullName evidence="7">Putative adenylate kinase</fullName>
        <shortName evidence="7">AK</shortName>
        <ecNumber evidence="7">2.7.4.3</ecNumber>
    </recommendedName>
    <alternativeName>
        <fullName evidence="7">ATP-AMP transphosphorylase</fullName>
    </alternativeName>
</protein>
<dbReference type="GO" id="GO:0005524">
    <property type="term" value="F:ATP binding"/>
    <property type="evidence" value="ECO:0007669"/>
    <property type="project" value="UniProtKB-UniRule"/>
</dbReference>
<dbReference type="InterPro" id="IPR020618">
    <property type="entry name" value="Adenyl_kinase_AK6"/>
</dbReference>
<dbReference type="InterPro" id="IPR027417">
    <property type="entry name" value="P-loop_NTPase"/>
</dbReference>
<dbReference type="GO" id="GO:0006364">
    <property type="term" value="P:rRNA processing"/>
    <property type="evidence" value="ECO:0007669"/>
    <property type="project" value="UniProtKB-KW"/>
</dbReference>
<feature type="binding site" evidence="7">
    <location>
        <position position="120"/>
    </location>
    <ligand>
        <name>ATP</name>
        <dbReference type="ChEBI" id="CHEBI:30616"/>
    </ligand>
</feature>
<dbReference type="GO" id="GO:0042274">
    <property type="term" value="P:ribosomal small subunit biogenesis"/>
    <property type="evidence" value="ECO:0007669"/>
    <property type="project" value="UniProtKB-UniRule"/>
</dbReference>
<dbReference type="EC" id="2.7.4.3" evidence="7"/>
<organism evidence="8">
    <name type="scientific">Ignisphaera aggregans</name>
    <dbReference type="NCBI Taxonomy" id="334771"/>
    <lineage>
        <taxon>Archaea</taxon>
        <taxon>Thermoproteota</taxon>
        <taxon>Thermoprotei</taxon>
        <taxon>Desulfurococcales</taxon>
        <taxon>Desulfurococcaceae</taxon>
        <taxon>Ignisphaera</taxon>
    </lineage>
</organism>
<feature type="binding site" evidence="7">
    <location>
        <position position="26"/>
    </location>
    <ligand>
        <name>ATP</name>
        <dbReference type="ChEBI" id="CHEBI:30616"/>
    </ligand>
</feature>
<evidence type="ECO:0000256" key="3">
    <source>
        <dbReference type="ARBA" id="ARBA00022679"/>
    </source>
</evidence>
<keyword evidence="2 7" id="KW-0698">rRNA processing</keyword>
<evidence type="ECO:0000256" key="7">
    <source>
        <dbReference type="HAMAP-Rule" id="MF_00039"/>
    </source>
</evidence>
<comment type="function">
    <text evidence="7">Broad-specificity nucleoside monophosphate (NMP) kinase that catalyzes the reversible transfer of the terminal phosphate group between nucleoside triphosphates and monophosphates. Has also ATPase activity. Involved in the late maturation steps of the 30S ribosomal particles, specifically 16S rRNA maturation. While NMP activity is not required for ribosome maturation, ATPase activity is. Associates transiently with small ribosomal subunit protein uS11. ATP hydrolysis breaks the interaction with uS11. May temporarily remove uS11 from the ribosome to enable a conformational change of the ribosomal RNA that is needed for the final maturation step of the small ribosomal subunit.</text>
</comment>
<feature type="binding site" evidence="7">
    <location>
        <position position="25"/>
    </location>
    <ligand>
        <name>ATP</name>
        <dbReference type="ChEBI" id="CHEBI:30616"/>
    </ligand>
</feature>
<dbReference type="EMBL" id="DRYQ01000111">
    <property type="protein sequence ID" value="HHQ51186.1"/>
    <property type="molecule type" value="Genomic_DNA"/>
</dbReference>
<keyword evidence="4 7" id="KW-0547">Nucleotide-binding</keyword>
<evidence type="ECO:0000256" key="5">
    <source>
        <dbReference type="ARBA" id="ARBA00022777"/>
    </source>
</evidence>
<proteinExistence type="inferred from homology"/>
<gene>
    <name evidence="8" type="ORF">ENM66_07565</name>
</gene>
<dbReference type="PANTHER" id="PTHR12595">
    <property type="entry name" value="POS9-ACTIVATING FACTOR FAP7-RELATED"/>
    <property type="match status" value="1"/>
</dbReference>
<feature type="binding site" evidence="7">
    <location>
        <position position="23"/>
    </location>
    <ligand>
        <name>ATP</name>
        <dbReference type="ChEBI" id="CHEBI:30616"/>
    </ligand>
</feature>
<dbReference type="PANTHER" id="PTHR12595:SF0">
    <property type="entry name" value="ADENYLATE KINASE ISOENZYME 6"/>
    <property type="match status" value="1"/>
</dbReference>
<dbReference type="Gene3D" id="3.40.50.300">
    <property type="entry name" value="P-loop containing nucleotide triphosphate hydrolases"/>
    <property type="match status" value="1"/>
</dbReference>
<accession>A0A7J3Z8V5</accession>
<reference evidence="8" key="1">
    <citation type="journal article" date="2020" name="mSystems">
        <title>Genome- and Community-Level Interaction Insights into Carbon Utilization and Element Cycling Functions of Hydrothermarchaeota in Hydrothermal Sediment.</title>
        <authorList>
            <person name="Zhou Z."/>
            <person name="Liu Y."/>
            <person name="Xu W."/>
            <person name="Pan J."/>
            <person name="Luo Z.H."/>
            <person name="Li M."/>
        </authorList>
    </citation>
    <scope>NUCLEOTIDE SEQUENCE [LARGE SCALE GENOMIC DNA]</scope>
    <source>
        <strain evidence="8">SpSt-1105</strain>
    </source>
</reference>
<dbReference type="GO" id="GO:0016887">
    <property type="term" value="F:ATP hydrolysis activity"/>
    <property type="evidence" value="ECO:0007669"/>
    <property type="project" value="InterPro"/>
</dbReference>
<sequence>MKERRECFEGLVMRSIGISGVPGVGKSALATRLSRELGLVAIELSEFAVRGNYIIAYDHERKSYIVDEHRLSRAVEELAKAQGPLIIVSHFVEIVPRDVLELVVVLRRSPADLIHILEERGWDRRKVAENVEAELLGVCTANAIEELGEDMVVEVDATAKTAEELATEVLGIVFGEKPVYHGSSIDWLERLESEQLAYVLSYIERSLAQY</sequence>
<evidence type="ECO:0000256" key="4">
    <source>
        <dbReference type="ARBA" id="ARBA00022741"/>
    </source>
</evidence>